<organism evidence="5 6">
    <name type="scientific">Chryseobacterium bernardetii</name>
    <dbReference type="NCBI Taxonomy" id="1241978"/>
    <lineage>
        <taxon>Bacteria</taxon>
        <taxon>Pseudomonadati</taxon>
        <taxon>Bacteroidota</taxon>
        <taxon>Flavobacteriia</taxon>
        <taxon>Flavobacteriales</taxon>
        <taxon>Weeksellaceae</taxon>
        <taxon>Chryseobacterium group</taxon>
        <taxon>Chryseobacterium</taxon>
    </lineage>
</organism>
<dbReference type="InterPro" id="IPR011010">
    <property type="entry name" value="DNA_brk_join_enz"/>
</dbReference>
<evidence type="ECO:0000259" key="4">
    <source>
        <dbReference type="PROSITE" id="PS51898"/>
    </source>
</evidence>
<feature type="domain" description="Tyr recombinase" evidence="4">
    <location>
        <begin position="238"/>
        <end position="406"/>
    </location>
</feature>
<name>A0A3G6TDV3_9FLAO</name>
<proteinExistence type="inferred from homology"/>
<evidence type="ECO:0000256" key="3">
    <source>
        <dbReference type="ARBA" id="ARBA00023172"/>
    </source>
</evidence>
<dbReference type="InterPro" id="IPR025269">
    <property type="entry name" value="SAM-like_dom"/>
</dbReference>
<dbReference type="PANTHER" id="PTHR30349:SF64">
    <property type="entry name" value="PROPHAGE INTEGRASE INTD-RELATED"/>
    <property type="match status" value="1"/>
</dbReference>
<dbReference type="EMBL" id="CP033932">
    <property type="protein sequence ID" value="AZB27425.1"/>
    <property type="molecule type" value="Genomic_DNA"/>
</dbReference>
<dbReference type="GO" id="GO:0003677">
    <property type="term" value="F:DNA binding"/>
    <property type="evidence" value="ECO:0007669"/>
    <property type="project" value="UniProtKB-KW"/>
</dbReference>
<dbReference type="InterPro" id="IPR002104">
    <property type="entry name" value="Integrase_catalytic"/>
</dbReference>
<dbReference type="PROSITE" id="PS51898">
    <property type="entry name" value="TYR_RECOMBINASE"/>
    <property type="match status" value="1"/>
</dbReference>
<keyword evidence="2" id="KW-0238">DNA-binding</keyword>
<dbReference type="Proteomes" id="UP000271193">
    <property type="component" value="Chromosome"/>
</dbReference>
<dbReference type="GeneID" id="99067855"/>
<evidence type="ECO:0000256" key="1">
    <source>
        <dbReference type="ARBA" id="ARBA00008857"/>
    </source>
</evidence>
<gene>
    <name evidence="5" type="ORF">EG339_23945</name>
</gene>
<keyword evidence="3" id="KW-0233">DNA recombination</keyword>
<evidence type="ECO:0000313" key="6">
    <source>
        <dbReference type="Proteomes" id="UP000271193"/>
    </source>
</evidence>
<comment type="similarity">
    <text evidence="1">Belongs to the 'phage' integrase family.</text>
</comment>
<dbReference type="Gene3D" id="1.10.150.130">
    <property type="match status" value="1"/>
</dbReference>
<dbReference type="GO" id="GO:0015074">
    <property type="term" value="P:DNA integration"/>
    <property type="evidence" value="ECO:0007669"/>
    <property type="project" value="InterPro"/>
</dbReference>
<dbReference type="GO" id="GO:0006310">
    <property type="term" value="P:DNA recombination"/>
    <property type="evidence" value="ECO:0007669"/>
    <property type="project" value="UniProtKB-KW"/>
</dbReference>
<protein>
    <submittedName>
        <fullName evidence="5">Site-specific integrase</fullName>
    </submittedName>
</protein>
<evidence type="ECO:0000313" key="5">
    <source>
        <dbReference type="EMBL" id="AZB27425.1"/>
    </source>
</evidence>
<dbReference type="CDD" id="cd01185">
    <property type="entry name" value="INTN1_C_like"/>
    <property type="match status" value="1"/>
</dbReference>
<keyword evidence="6" id="KW-1185">Reference proteome</keyword>
<dbReference type="InterPro" id="IPR013762">
    <property type="entry name" value="Integrase-like_cat_sf"/>
</dbReference>
<dbReference type="Pfam" id="PF13102">
    <property type="entry name" value="Phage_int_SAM_5"/>
    <property type="match status" value="1"/>
</dbReference>
<reference evidence="6" key="1">
    <citation type="submission" date="2018-11" db="EMBL/GenBank/DDBJ databases">
        <title>Proposal to divide the Flavobacteriaceae and reorganize its genera based on Amino Acid Identity values calculated from whole genome sequences.</title>
        <authorList>
            <person name="Nicholson A.C."/>
            <person name="Gulvik C.A."/>
            <person name="Whitney A.M."/>
            <person name="Humrighouse B.W."/>
            <person name="Bell M."/>
            <person name="Holmes B."/>
            <person name="Steigerwalt A.G."/>
            <person name="Villarma A."/>
            <person name="Sheth M."/>
            <person name="Batra D."/>
            <person name="Pryor J."/>
            <person name="Bernardet J.-F."/>
            <person name="Hugo C."/>
            <person name="Kampfer P."/>
            <person name="Newman J."/>
            <person name="McQuiston J.R."/>
        </authorList>
    </citation>
    <scope>NUCLEOTIDE SEQUENCE [LARGE SCALE GENOMIC DNA]</scope>
    <source>
        <strain evidence="6">G0229</strain>
    </source>
</reference>
<dbReference type="Gene3D" id="1.10.443.10">
    <property type="entry name" value="Intergrase catalytic core"/>
    <property type="match status" value="1"/>
</dbReference>
<dbReference type="AlphaFoldDB" id="A0A3G6TDV3"/>
<dbReference type="PANTHER" id="PTHR30349">
    <property type="entry name" value="PHAGE INTEGRASE-RELATED"/>
    <property type="match status" value="1"/>
</dbReference>
<dbReference type="InterPro" id="IPR050090">
    <property type="entry name" value="Tyrosine_recombinase_XerCD"/>
</dbReference>
<sequence>MKELLKTKVTVRLRKAEFRKEWFIYLESYPVIVPGKEKAQRVREYLNRSVTTVDFDKKRPARTTQDSVSFKPKRDDNGIIICKSENDRETMIYADSLRKLRQREYDNIELYSELDAIKAEEKEKSQQDFVKYFDLLVTKRHKNSSESIQINWYRSIKFLKDFGGEKIAFSQINTKFCEKFKSYLLTAKNGNNKENTISQNTASTYFSVFKAALKEAFIDGYFTSDISAKVKSIPHEESRREYLTLEELNTLVETPCELDVLKRAALFSALTGLRHSDIQKLTWDEISIENEQAKINFTQKKTKGVEYMPISKQALQLCGEVGLPTDLIFKNLTNPAWISRPLKKWIESAGITKKITFHNFRHTFATLQLSSGTDIYTVSKMLGHTNVKTTQVYAKVVDEKKNKASQAIHLKNLQK</sequence>
<evidence type="ECO:0000256" key="2">
    <source>
        <dbReference type="ARBA" id="ARBA00023125"/>
    </source>
</evidence>
<accession>A0A3G6TDV3</accession>
<dbReference type="Pfam" id="PF00589">
    <property type="entry name" value="Phage_integrase"/>
    <property type="match status" value="1"/>
</dbReference>
<dbReference type="KEGG" id="cben:EG339_23945"/>
<dbReference type="InterPro" id="IPR010998">
    <property type="entry name" value="Integrase_recombinase_N"/>
</dbReference>
<dbReference type="RefSeq" id="WP_123872520.1">
    <property type="nucleotide sequence ID" value="NZ_CP033932.1"/>
</dbReference>
<dbReference type="SUPFAM" id="SSF56349">
    <property type="entry name" value="DNA breaking-rejoining enzymes"/>
    <property type="match status" value="1"/>
</dbReference>